<dbReference type="SFLD" id="SFLDS00003">
    <property type="entry name" value="Haloacid_Dehalogenase"/>
    <property type="match status" value="1"/>
</dbReference>
<keyword evidence="4" id="KW-1185">Reference proteome</keyword>
<dbReference type="SFLD" id="SFLDG01129">
    <property type="entry name" value="C1.5:_HAD__Beta-PGM__Phosphata"/>
    <property type="match status" value="1"/>
</dbReference>
<dbReference type="NCBIfam" id="TIGR01428">
    <property type="entry name" value="HAD_type_II"/>
    <property type="match status" value="1"/>
</dbReference>
<dbReference type="Gene3D" id="3.40.50.1000">
    <property type="entry name" value="HAD superfamily/HAD-like"/>
    <property type="match status" value="1"/>
</dbReference>
<dbReference type="NCBIfam" id="TIGR01493">
    <property type="entry name" value="HAD-SF-IA-v2"/>
    <property type="match status" value="1"/>
</dbReference>
<dbReference type="PANTHER" id="PTHR43316">
    <property type="entry name" value="HYDROLASE, HALOACID DELAHOGENASE-RELATED"/>
    <property type="match status" value="1"/>
</dbReference>
<dbReference type="SFLD" id="SFLDF00045">
    <property type="entry name" value="2-haloacid_dehalogenase"/>
    <property type="match status" value="1"/>
</dbReference>
<dbReference type="Proteomes" id="UP001164803">
    <property type="component" value="Chromosome"/>
</dbReference>
<dbReference type="InterPro" id="IPR006439">
    <property type="entry name" value="HAD-SF_hydro_IA"/>
</dbReference>
<dbReference type="InterPro" id="IPR023198">
    <property type="entry name" value="PGP-like_dom2"/>
</dbReference>
<evidence type="ECO:0000256" key="1">
    <source>
        <dbReference type="ARBA" id="ARBA00008106"/>
    </source>
</evidence>
<dbReference type="EMBL" id="CP104064">
    <property type="protein sequence ID" value="WAH38706.1"/>
    <property type="molecule type" value="Genomic_DNA"/>
</dbReference>
<sequence length="219" mass="24654">MSAVVFDAYGTLFNLDSLLPLVTAFVGDEHKAKRITRVWRTKQLDYAWTSVLMNRFQDFDKLTDLALKFALQDNGVYDEKIVRRLVQAYVSLPLYDDVRGVLDELATNHKLAILSNGTFRSLQTLTNSAGVMFSFDYILSTEPIRTYKPAREAYDLALQKLGNEKSDIVFVSSNHWDVTGAKAFGFRTYWCNRTGQTPDPLSPAPDGIITSLADLPSLL</sequence>
<organism evidence="3 4">
    <name type="scientific">Alicyclobacillus dauci</name>
    <dbReference type="NCBI Taxonomy" id="1475485"/>
    <lineage>
        <taxon>Bacteria</taxon>
        <taxon>Bacillati</taxon>
        <taxon>Bacillota</taxon>
        <taxon>Bacilli</taxon>
        <taxon>Bacillales</taxon>
        <taxon>Alicyclobacillaceae</taxon>
        <taxon>Alicyclobacillus</taxon>
    </lineage>
</organism>
<comment type="similarity">
    <text evidence="1">Belongs to the HAD-like hydrolase superfamily. S-2-haloalkanoic acid dehalogenase family.</text>
</comment>
<dbReference type="Pfam" id="PF00702">
    <property type="entry name" value="Hydrolase"/>
    <property type="match status" value="1"/>
</dbReference>
<dbReference type="InterPro" id="IPR036412">
    <property type="entry name" value="HAD-like_sf"/>
</dbReference>
<dbReference type="PRINTS" id="PR00413">
    <property type="entry name" value="HADHALOGNASE"/>
</dbReference>
<dbReference type="RefSeq" id="WP_268046292.1">
    <property type="nucleotide sequence ID" value="NZ_CP104064.1"/>
</dbReference>
<proteinExistence type="inferred from homology"/>
<evidence type="ECO:0000313" key="4">
    <source>
        <dbReference type="Proteomes" id="UP001164803"/>
    </source>
</evidence>
<dbReference type="Gene3D" id="1.10.150.240">
    <property type="entry name" value="Putative phosphatase, domain 2"/>
    <property type="match status" value="1"/>
</dbReference>
<dbReference type="InterPro" id="IPR006328">
    <property type="entry name" value="2-HAD"/>
</dbReference>
<evidence type="ECO:0000313" key="3">
    <source>
        <dbReference type="EMBL" id="WAH38706.1"/>
    </source>
</evidence>
<dbReference type="InterPro" id="IPR051540">
    <property type="entry name" value="S-2-haloacid_dehalogenase"/>
</dbReference>
<keyword evidence="2" id="KW-0378">Hydrolase</keyword>
<dbReference type="SFLD" id="SFLDG01135">
    <property type="entry name" value="C1.5.6:_HAD__Beta-PGM__Phospha"/>
    <property type="match status" value="1"/>
</dbReference>
<name>A0ABY6Z8X2_9BACL</name>
<dbReference type="InterPro" id="IPR023214">
    <property type="entry name" value="HAD_sf"/>
</dbReference>
<dbReference type="SUPFAM" id="SSF56784">
    <property type="entry name" value="HAD-like"/>
    <property type="match status" value="1"/>
</dbReference>
<dbReference type="CDD" id="cd02588">
    <property type="entry name" value="HAD_L2-DEX"/>
    <property type="match status" value="1"/>
</dbReference>
<gene>
    <name evidence="3" type="ORF">NZD86_09605</name>
</gene>
<evidence type="ECO:0000256" key="2">
    <source>
        <dbReference type="ARBA" id="ARBA00022801"/>
    </source>
</evidence>
<reference evidence="3" key="1">
    <citation type="submission" date="2022-08" db="EMBL/GenBank/DDBJ databases">
        <title>Alicyclobacillus dauci DSM2870, complete genome.</title>
        <authorList>
            <person name="Wang Q."/>
            <person name="Cai R."/>
            <person name="Wang Z."/>
        </authorList>
    </citation>
    <scope>NUCLEOTIDE SEQUENCE</scope>
    <source>
        <strain evidence="3">DSM 28700</strain>
    </source>
</reference>
<accession>A0ABY6Z8X2</accession>
<protein>
    <submittedName>
        <fullName evidence="3">Haloacid dehalogenase type II</fullName>
    </submittedName>
</protein>
<dbReference type="PANTHER" id="PTHR43316:SF3">
    <property type="entry name" value="HALOACID DEHALOGENASE, TYPE II (AFU_ORTHOLOGUE AFUA_2G07750)-RELATED"/>
    <property type="match status" value="1"/>
</dbReference>